<dbReference type="EMBL" id="KB008103">
    <property type="protein sequence ID" value="ELR12880.1"/>
    <property type="molecule type" value="Genomic_DNA"/>
</dbReference>
<evidence type="ECO:0000313" key="4">
    <source>
        <dbReference type="Proteomes" id="UP000011083"/>
    </source>
</evidence>
<keyword evidence="2" id="KW-0812">Transmembrane</keyword>
<reference evidence="3 4" key="1">
    <citation type="journal article" date="2013" name="Genome Biol.">
        <title>Genome of Acanthamoeba castellanii highlights extensive lateral gene transfer and early evolution of tyrosine kinase signaling.</title>
        <authorList>
            <person name="Clarke M."/>
            <person name="Lohan A.J."/>
            <person name="Liu B."/>
            <person name="Lagkouvardos I."/>
            <person name="Roy S."/>
            <person name="Zafar N."/>
            <person name="Bertelli C."/>
            <person name="Schilde C."/>
            <person name="Kianianmomeni A."/>
            <person name="Burglin T.R."/>
            <person name="Frech C."/>
            <person name="Turcotte B."/>
            <person name="Kopec K.O."/>
            <person name="Synnott J.M."/>
            <person name="Choo C."/>
            <person name="Paponov I."/>
            <person name="Finkler A."/>
            <person name="Soon Heng Tan C."/>
            <person name="Hutchins A.P."/>
            <person name="Weinmeier T."/>
            <person name="Rattei T."/>
            <person name="Chu J.S."/>
            <person name="Gimenez G."/>
            <person name="Irimia M."/>
            <person name="Rigden D.J."/>
            <person name="Fitzpatrick D.A."/>
            <person name="Lorenzo-Morales J."/>
            <person name="Bateman A."/>
            <person name="Chiu C.H."/>
            <person name="Tang P."/>
            <person name="Hegemann P."/>
            <person name="Fromm H."/>
            <person name="Raoult D."/>
            <person name="Greub G."/>
            <person name="Miranda-Saavedra D."/>
            <person name="Chen N."/>
            <person name="Nash P."/>
            <person name="Ginger M.L."/>
            <person name="Horn M."/>
            <person name="Schaap P."/>
            <person name="Caler L."/>
            <person name="Loftus B."/>
        </authorList>
    </citation>
    <scope>NUCLEOTIDE SEQUENCE [LARGE SCALE GENOMIC DNA]</scope>
    <source>
        <strain evidence="3 4">Neff</strain>
    </source>
</reference>
<protein>
    <submittedName>
        <fullName evidence="3">Uncharacterized protein</fullName>
    </submittedName>
</protein>
<dbReference type="RefSeq" id="XP_004334893.1">
    <property type="nucleotide sequence ID" value="XM_004334845.1"/>
</dbReference>
<gene>
    <name evidence="3" type="ORF">ACA1_094900</name>
</gene>
<evidence type="ECO:0000313" key="3">
    <source>
        <dbReference type="EMBL" id="ELR12880.1"/>
    </source>
</evidence>
<organism evidence="3 4">
    <name type="scientific">Acanthamoeba castellanii (strain ATCC 30010 / Neff)</name>
    <dbReference type="NCBI Taxonomy" id="1257118"/>
    <lineage>
        <taxon>Eukaryota</taxon>
        <taxon>Amoebozoa</taxon>
        <taxon>Discosea</taxon>
        <taxon>Longamoebia</taxon>
        <taxon>Centramoebida</taxon>
        <taxon>Acanthamoebidae</taxon>
        <taxon>Acanthamoeba</taxon>
    </lineage>
</organism>
<keyword evidence="4" id="KW-1185">Reference proteome</keyword>
<proteinExistence type="predicted"/>
<dbReference type="KEGG" id="acan:ACA1_094900"/>
<feature type="region of interest" description="Disordered" evidence="1">
    <location>
        <begin position="288"/>
        <end position="310"/>
    </location>
</feature>
<dbReference type="AlphaFoldDB" id="L8GIG4"/>
<feature type="region of interest" description="Disordered" evidence="1">
    <location>
        <begin position="1"/>
        <end position="147"/>
    </location>
</feature>
<accession>L8GIG4</accession>
<dbReference type="Proteomes" id="UP000011083">
    <property type="component" value="Unassembled WGS sequence"/>
</dbReference>
<feature type="compositionally biased region" description="Low complexity" evidence="1">
    <location>
        <begin position="132"/>
        <end position="141"/>
    </location>
</feature>
<feature type="transmembrane region" description="Helical" evidence="2">
    <location>
        <begin position="375"/>
        <end position="393"/>
    </location>
</feature>
<keyword evidence="2" id="KW-1133">Transmembrane helix</keyword>
<evidence type="ECO:0000256" key="2">
    <source>
        <dbReference type="SAM" id="Phobius"/>
    </source>
</evidence>
<sequence length="396" mass="43096">MERRKGKRQQKKHGLPLVAEDDPVEYQHGGGEDDRDVVVVANSTRVKGSGVGHHDHDNSSSSDEEAEAAELSSEDSDSEEDYVAYGRLDVETATDAVTEWLRQRLAPEEEDDEEERANKRRKAPSKGGAVASSSSLPSLPSTRREWSRQADIVRLCRVERQVEGLAVVGLLHQAHLIRLVPPPGTNTGGGGRGRSSSKAAPRGKRKPKTTTAADEESEEGEEGEEEEEEGGVAEVVRGLGAEATGQVGVEWVAQLQDMTRLEEALTQQLGDGSVILARVLPWVRTRLAPGANDGGGGKKKGGKQQQSGLPSTLEELLATIEQEQWGAITHRVRPNDVLHELELNELLEVEMERSGKLTYHTAKILAEKGAGGNGWKWLLGVLLLLFMMLPSWLSNL</sequence>
<dbReference type="GeneID" id="14913586"/>
<dbReference type="VEuPathDB" id="AmoebaDB:ACA1_094900"/>
<evidence type="ECO:0000256" key="1">
    <source>
        <dbReference type="SAM" id="MobiDB-lite"/>
    </source>
</evidence>
<feature type="compositionally biased region" description="Acidic residues" evidence="1">
    <location>
        <begin position="213"/>
        <end position="231"/>
    </location>
</feature>
<name>L8GIG4_ACACF</name>
<feature type="region of interest" description="Disordered" evidence="1">
    <location>
        <begin position="180"/>
        <end position="232"/>
    </location>
</feature>
<feature type="compositionally biased region" description="Basic residues" evidence="1">
    <location>
        <begin position="1"/>
        <end position="14"/>
    </location>
</feature>
<feature type="compositionally biased region" description="Acidic residues" evidence="1">
    <location>
        <begin position="62"/>
        <end position="82"/>
    </location>
</feature>
<keyword evidence="2" id="KW-0472">Membrane</keyword>